<evidence type="ECO:0000259" key="10">
    <source>
        <dbReference type="Pfam" id="PF17900"/>
    </source>
</evidence>
<evidence type="ECO:0000256" key="6">
    <source>
        <dbReference type="ARBA" id="ARBA00023049"/>
    </source>
</evidence>
<gene>
    <name evidence="12" type="primary">LOC100372834</name>
</gene>
<dbReference type="Pfam" id="PF11838">
    <property type="entry name" value="ERAP1_C"/>
    <property type="match status" value="1"/>
</dbReference>
<dbReference type="Pfam" id="PF17900">
    <property type="entry name" value="Peptidase_M1_N"/>
    <property type="match status" value="1"/>
</dbReference>
<evidence type="ECO:0000256" key="5">
    <source>
        <dbReference type="ARBA" id="ARBA00022833"/>
    </source>
</evidence>
<keyword evidence="4 7" id="KW-0378">Hydrolase</keyword>
<feature type="transmembrane region" description="Helical" evidence="7">
    <location>
        <begin position="23"/>
        <end position="46"/>
    </location>
</feature>
<evidence type="ECO:0000256" key="1">
    <source>
        <dbReference type="ARBA" id="ARBA00010136"/>
    </source>
</evidence>
<dbReference type="InterPro" id="IPR014782">
    <property type="entry name" value="Peptidase_M1_dom"/>
</dbReference>
<protein>
    <recommendedName>
        <fullName evidence="7">Aminopeptidase</fullName>
        <ecNumber evidence="7">3.4.11.-</ecNumber>
    </recommendedName>
</protein>
<dbReference type="SUPFAM" id="SSF63737">
    <property type="entry name" value="Leukotriene A4 hydrolase N-terminal domain"/>
    <property type="match status" value="1"/>
</dbReference>
<comment type="similarity">
    <text evidence="1 7">Belongs to the peptidase M1 family.</text>
</comment>
<dbReference type="InterPro" id="IPR045357">
    <property type="entry name" value="Aminopeptidase_N-like_N"/>
</dbReference>
<evidence type="ECO:0000259" key="9">
    <source>
        <dbReference type="Pfam" id="PF11838"/>
    </source>
</evidence>
<keyword evidence="7" id="KW-0031">Aminopeptidase</keyword>
<sequence>MTDSYHDTSKHTQRQIGCYVSRLVAVVITCFVVVVFALSVMLTIYLSDGTCEETEDVMMPQPGEIPEVIDEFEGMLPDTIEPFHYRVWLKPYMDQHLDADDFLKLDGKTDIYILCIKTTNEIKVHVRLMAIRTSKIYDKNGNELEIVNVEENLKYNWFVIRTKDDLVEGNEYRLHFEYEGTIDQQDLRGFFYVSYEENGQQKSYAATQFQSTRARDAFPCFDEPALKATFDTVLVHRPTRMALSNMPNIGNITVTDTNGGEWVEAHFNTSVKMSTYLNAYFIGEFHCKEDYTENGIQFRVWSMPSKLNTTIYSLDIGMDILTNFETQWDISYQLPKLDSVALPIHVSTGMENWGLILYREPYMLYDPVEDNPGDKKGVVVLVGHEIAHMWFGNLVTMEWWSHTWLNEGFASYLESYGFLWVEPEYELRDQFFLKDHTYRAMRMDQYGDSRPLVTPAGFYDEINSLFDILAYDKGSALILMMSGFLGEPDLIDALRHYLKSHSYGSVITDDLWASMNEVIQESHNLDMKYIMDPWVLQMGFPVINITRITTTMFRAYQSHFLINPFDEPKDEHYTNMGYVWVVPLSYTHEQELEFKNPNLLWLEENSLEFEIQGLTNTDWVLLNINQTAYIRVNYDIENWRKLAKQLTYAHEVIPVRSRSHLVDDALTLGEALHLDHVVALEVIEYFREEDEHMPWQAFVDVKSYTKYMLWRSSTYGLYENYLRYLVSPNYYSLGWEFDDNELEYYRRINSLSVACENNLRNCIENAKARYKSWIDQPENNPIEPDIRDTVYCTAIRHGGDQEWKFAYDMQTRAHEDRDLLQSSMACSRITWILLGYLEESLHSEYFDTGTVIGYVRDKSATGFILAWRFAVKNFQHLLELYGQSAYDIIWQFSEKMYTEKDLNELIGFGQQYYNMPTEAANNFYRALQKIQVNMQWQARNGNDIHAFLQTFKEI</sequence>
<evidence type="ECO:0000259" key="8">
    <source>
        <dbReference type="Pfam" id="PF01433"/>
    </source>
</evidence>
<dbReference type="Gene3D" id="1.10.390.10">
    <property type="entry name" value="Neutral Protease Domain 2"/>
    <property type="match status" value="1"/>
</dbReference>
<dbReference type="InterPro" id="IPR024571">
    <property type="entry name" value="ERAP1-like_C_dom"/>
</dbReference>
<feature type="domain" description="ERAP1-like C-terminal" evidence="9">
    <location>
        <begin position="619"/>
        <end position="912"/>
    </location>
</feature>
<keyword evidence="7" id="KW-1133">Transmembrane helix</keyword>
<proteinExistence type="inferred from homology"/>
<dbReference type="InterPro" id="IPR001930">
    <property type="entry name" value="Peptidase_M1"/>
</dbReference>
<dbReference type="InterPro" id="IPR034016">
    <property type="entry name" value="M1_APN-typ"/>
</dbReference>
<dbReference type="Gene3D" id="1.25.50.20">
    <property type="match status" value="1"/>
</dbReference>
<dbReference type="InterPro" id="IPR050344">
    <property type="entry name" value="Peptidase_M1_aminopeptidases"/>
</dbReference>
<dbReference type="CDD" id="cd09601">
    <property type="entry name" value="M1_APN-Q_like"/>
    <property type="match status" value="1"/>
</dbReference>
<dbReference type="Pfam" id="PF01433">
    <property type="entry name" value="Peptidase_M1"/>
    <property type="match status" value="1"/>
</dbReference>
<dbReference type="SUPFAM" id="SSF55486">
    <property type="entry name" value="Metalloproteases ('zincins'), catalytic domain"/>
    <property type="match status" value="1"/>
</dbReference>
<reference evidence="12" key="1">
    <citation type="submission" date="2025-08" db="UniProtKB">
        <authorList>
            <consortium name="RefSeq"/>
        </authorList>
    </citation>
    <scope>IDENTIFICATION</scope>
    <source>
        <tissue evidence="12">Testes</tissue>
    </source>
</reference>
<keyword evidence="2 7" id="KW-0645">Protease</keyword>
<organism evidence="11 12">
    <name type="scientific">Saccoglossus kowalevskii</name>
    <name type="common">Acorn worm</name>
    <dbReference type="NCBI Taxonomy" id="10224"/>
    <lineage>
        <taxon>Eukaryota</taxon>
        <taxon>Metazoa</taxon>
        <taxon>Hemichordata</taxon>
        <taxon>Enteropneusta</taxon>
        <taxon>Harrimaniidae</taxon>
        <taxon>Saccoglossus</taxon>
    </lineage>
</organism>
<evidence type="ECO:0000313" key="12">
    <source>
        <dbReference type="RefSeq" id="XP_006820981.1"/>
    </source>
</evidence>
<accession>A0ABM0MLU0</accession>
<dbReference type="InterPro" id="IPR042097">
    <property type="entry name" value="Aminopeptidase_N-like_N_sf"/>
</dbReference>
<dbReference type="PANTHER" id="PTHR11533">
    <property type="entry name" value="PROTEASE M1 ZINC METALLOPROTEASE"/>
    <property type="match status" value="1"/>
</dbReference>
<comment type="cofactor">
    <cofactor evidence="7">
        <name>Zn(2+)</name>
        <dbReference type="ChEBI" id="CHEBI:29105"/>
    </cofactor>
    <text evidence="7">Binds 1 zinc ion per subunit.</text>
</comment>
<keyword evidence="7" id="KW-0472">Membrane</keyword>
<feature type="domain" description="Aminopeptidase N-like N-terminal" evidence="10">
    <location>
        <begin position="82"/>
        <end position="277"/>
    </location>
</feature>
<dbReference type="GeneID" id="100372834"/>
<evidence type="ECO:0000256" key="7">
    <source>
        <dbReference type="RuleBase" id="RU364040"/>
    </source>
</evidence>
<keyword evidence="7" id="KW-0812">Transmembrane</keyword>
<name>A0ABM0MLU0_SACKO</name>
<evidence type="ECO:0000256" key="4">
    <source>
        <dbReference type="ARBA" id="ARBA00022801"/>
    </source>
</evidence>
<dbReference type="EC" id="3.4.11.-" evidence="7"/>
<dbReference type="PRINTS" id="PR00756">
    <property type="entry name" value="ALADIPTASE"/>
</dbReference>
<dbReference type="RefSeq" id="XP_006820981.1">
    <property type="nucleotide sequence ID" value="XM_006820918.1"/>
</dbReference>
<dbReference type="Gene3D" id="2.60.40.1730">
    <property type="entry name" value="tricorn interacting facor f3 domain"/>
    <property type="match status" value="1"/>
</dbReference>
<dbReference type="Proteomes" id="UP000694865">
    <property type="component" value="Unplaced"/>
</dbReference>
<keyword evidence="11" id="KW-1185">Reference proteome</keyword>
<keyword evidence="3 7" id="KW-0479">Metal-binding</keyword>
<dbReference type="PANTHER" id="PTHR11533:SF301">
    <property type="entry name" value="AMINOPEPTIDASE"/>
    <property type="match status" value="1"/>
</dbReference>
<evidence type="ECO:0000256" key="3">
    <source>
        <dbReference type="ARBA" id="ARBA00022723"/>
    </source>
</evidence>
<evidence type="ECO:0000256" key="2">
    <source>
        <dbReference type="ARBA" id="ARBA00022670"/>
    </source>
</evidence>
<evidence type="ECO:0000313" key="11">
    <source>
        <dbReference type="Proteomes" id="UP000694865"/>
    </source>
</evidence>
<dbReference type="Gene3D" id="2.60.40.1910">
    <property type="match status" value="1"/>
</dbReference>
<dbReference type="InterPro" id="IPR027268">
    <property type="entry name" value="Peptidase_M4/M1_CTD_sf"/>
</dbReference>
<feature type="domain" description="Peptidase M1 membrane alanine aminopeptidase" evidence="8">
    <location>
        <begin position="312"/>
        <end position="534"/>
    </location>
</feature>
<keyword evidence="6 7" id="KW-0482">Metalloprotease</keyword>
<keyword evidence="5 7" id="KW-0862">Zinc</keyword>